<evidence type="ECO:0000256" key="3">
    <source>
        <dbReference type="ARBA" id="ARBA00023212"/>
    </source>
</evidence>
<evidence type="ECO:0000313" key="8">
    <source>
        <dbReference type="RefSeq" id="XP_011506033.1"/>
    </source>
</evidence>
<dbReference type="RefSeq" id="XP_011506033.1">
    <property type="nucleotide sequence ID" value="XM_011507731.1"/>
</dbReference>
<evidence type="ECO:0000256" key="1">
    <source>
        <dbReference type="ARBA" id="ARBA00004430"/>
    </source>
</evidence>
<dbReference type="PANTHER" id="PTHR22146">
    <property type="entry name" value="CAT EYE SYNDROME CRITICAL REGION PROTEIN 6"/>
    <property type="match status" value="1"/>
</dbReference>
<dbReference type="GeneID" id="105368666"/>
<protein>
    <submittedName>
        <fullName evidence="8">UPF0605 protein CG18335 isoform X1</fullName>
    </submittedName>
</protein>
<comment type="subcellular location">
    <subcellularLocation>
        <location evidence="1">Cytoplasm</location>
        <location evidence="1">Cytoskeleton</location>
        <location evidence="1">Cilium axoneme</location>
    </subcellularLocation>
</comment>
<evidence type="ECO:0000256" key="5">
    <source>
        <dbReference type="ARBA" id="ARBA00035661"/>
    </source>
</evidence>
<feature type="domain" description="Ciliary microtubule inner protein 2A-C-like" evidence="6">
    <location>
        <begin position="271"/>
        <end position="304"/>
    </location>
</feature>
<accession>A0AAJ7E329</accession>
<keyword evidence="2" id="KW-0963">Cytoplasm</keyword>
<dbReference type="GO" id="GO:0005930">
    <property type="term" value="C:axoneme"/>
    <property type="evidence" value="ECO:0007669"/>
    <property type="project" value="UniProtKB-SubCell"/>
</dbReference>
<sequence>MVNTEVLQRKEPYYIPGYTGYCPQHRFKSGENYSNLSHKLLRDPKINHAKKLILVDRSKDHEVVKPTKDDIEVVNSRSNRMDPIYKHPMLSTYDGFIPNLSDERDKPYEIQATEGIANFEKQYQQKKSSIERLEKTVELQSGTSYPKNIEERLLLKSKFRLPLIAVRPEHIGLPEDYLIDERYERPKDYNVSPYFMENINPQKYFIHGYTGYKPHRTTHYGKSHQVMTNYGLRDFTSNYLKKKRIEWAPVLLSNKKEKLPKNNRIFKKDTALMPSYTGHIPGAKFKIGKTHGFCSKDAYRYMQDQLFTIKFNK</sequence>
<organism evidence="7 8">
    <name type="scientific">Ceratosolen solmsi marchali</name>
    <dbReference type="NCBI Taxonomy" id="326594"/>
    <lineage>
        <taxon>Eukaryota</taxon>
        <taxon>Metazoa</taxon>
        <taxon>Ecdysozoa</taxon>
        <taxon>Arthropoda</taxon>
        <taxon>Hexapoda</taxon>
        <taxon>Insecta</taxon>
        <taxon>Pterygota</taxon>
        <taxon>Neoptera</taxon>
        <taxon>Endopterygota</taxon>
        <taxon>Hymenoptera</taxon>
        <taxon>Apocrita</taxon>
        <taxon>Proctotrupomorpha</taxon>
        <taxon>Chalcidoidea</taxon>
        <taxon>Agaonidae</taxon>
        <taxon>Agaoninae</taxon>
        <taxon>Ceratosolen</taxon>
    </lineage>
</organism>
<keyword evidence="4" id="KW-0966">Cell projection</keyword>
<evidence type="ECO:0000256" key="4">
    <source>
        <dbReference type="ARBA" id="ARBA00023273"/>
    </source>
</evidence>
<dbReference type="GO" id="GO:0015630">
    <property type="term" value="C:microtubule cytoskeleton"/>
    <property type="evidence" value="ECO:0007669"/>
    <property type="project" value="UniProtKB-ARBA"/>
</dbReference>
<feature type="domain" description="Ciliary microtubule inner protein 2A-C-like" evidence="6">
    <location>
        <begin position="11"/>
        <end position="43"/>
    </location>
</feature>
<dbReference type="Proteomes" id="UP000695007">
    <property type="component" value="Unplaced"/>
</dbReference>
<gene>
    <name evidence="8" type="primary">LOC105368666</name>
</gene>
<dbReference type="AlphaFoldDB" id="A0AAJ7E329"/>
<comment type="similarity">
    <text evidence="5">Belongs to the CIMIP2 family.</text>
</comment>
<evidence type="ECO:0000259" key="6">
    <source>
        <dbReference type="Pfam" id="PF10629"/>
    </source>
</evidence>
<evidence type="ECO:0000256" key="2">
    <source>
        <dbReference type="ARBA" id="ARBA00022490"/>
    </source>
</evidence>
<keyword evidence="3" id="KW-0206">Cytoskeleton</keyword>
<dbReference type="KEGG" id="csol:105368666"/>
<reference evidence="8" key="1">
    <citation type="submission" date="2025-08" db="UniProtKB">
        <authorList>
            <consortium name="RefSeq"/>
        </authorList>
    </citation>
    <scope>IDENTIFICATION</scope>
</reference>
<evidence type="ECO:0000313" key="7">
    <source>
        <dbReference type="Proteomes" id="UP000695007"/>
    </source>
</evidence>
<dbReference type="Pfam" id="PF10629">
    <property type="entry name" value="CMI2B-like"/>
    <property type="match status" value="2"/>
</dbReference>
<proteinExistence type="inferred from homology"/>
<dbReference type="PANTHER" id="PTHR22146:SF8">
    <property type="entry name" value="PROTEIN FAM166B"/>
    <property type="match status" value="1"/>
</dbReference>
<name>A0AAJ7E329_9HYME</name>
<keyword evidence="7" id="KW-1185">Reference proteome</keyword>
<dbReference type="InterPro" id="IPR018902">
    <property type="entry name" value="CMI2A-C-like_dom"/>
</dbReference>